<protein>
    <submittedName>
        <fullName evidence="3">DUF1772 domain-containing protein</fullName>
    </submittedName>
</protein>
<evidence type="ECO:0000313" key="3">
    <source>
        <dbReference type="WBParaSite" id="ACRNAN_scaffold2772.g25830.t1"/>
    </source>
</evidence>
<keyword evidence="2" id="KW-1185">Reference proteome</keyword>
<reference evidence="3" key="1">
    <citation type="submission" date="2022-11" db="UniProtKB">
        <authorList>
            <consortium name="WormBaseParasite"/>
        </authorList>
    </citation>
    <scope>IDENTIFICATION</scope>
</reference>
<dbReference type="WBParaSite" id="ACRNAN_scaffold2772.g25830.t1">
    <property type="protein sequence ID" value="ACRNAN_scaffold2772.g25830.t1"/>
    <property type="gene ID" value="ACRNAN_scaffold2772.g25830"/>
</dbReference>
<dbReference type="InterPro" id="IPR013901">
    <property type="entry name" value="Anthrone_oxy"/>
</dbReference>
<dbReference type="Pfam" id="PF08592">
    <property type="entry name" value="Anthrone_oxy"/>
    <property type="match status" value="1"/>
</dbReference>
<dbReference type="PANTHER" id="PTHR36535:SF1">
    <property type="entry name" value="DUF1772 DOMAIN-CONTAINING PROTEIN"/>
    <property type="match status" value="1"/>
</dbReference>
<evidence type="ECO:0000256" key="1">
    <source>
        <dbReference type="SAM" id="Phobius"/>
    </source>
</evidence>
<dbReference type="PANTHER" id="PTHR36535">
    <property type="entry name" value="YALI0E30327P"/>
    <property type="match status" value="1"/>
</dbReference>
<dbReference type="AlphaFoldDB" id="A0A914DKW9"/>
<sequence>MQAPLVAIGALLGLLQWFISGGQLWLYGAILIFSNLPYTFAIIMPVNKKLMSMPPNSSNAETRILVQKWGQLHLVRTGLGLAATLVFVLASLF</sequence>
<evidence type="ECO:0000313" key="2">
    <source>
        <dbReference type="Proteomes" id="UP000887540"/>
    </source>
</evidence>
<accession>A0A914DKW9</accession>
<dbReference type="Proteomes" id="UP000887540">
    <property type="component" value="Unplaced"/>
</dbReference>
<keyword evidence="1" id="KW-0472">Membrane</keyword>
<proteinExistence type="predicted"/>
<feature type="transmembrane region" description="Helical" evidence="1">
    <location>
        <begin position="24"/>
        <end position="43"/>
    </location>
</feature>
<name>A0A914DKW9_9BILA</name>
<feature type="transmembrane region" description="Helical" evidence="1">
    <location>
        <begin position="73"/>
        <end position="92"/>
    </location>
</feature>
<keyword evidence="1" id="KW-1133">Transmembrane helix</keyword>
<keyword evidence="1" id="KW-0812">Transmembrane</keyword>
<organism evidence="2 3">
    <name type="scientific">Acrobeloides nanus</name>
    <dbReference type="NCBI Taxonomy" id="290746"/>
    <lineage>
        <taxon>Eukaryota</taxon>
        <taxon>Metazoa</taxon>
        <taxon>Ecdysozoa</taxon>
        <taxon>Nematoda</taxon>
        <taxon>Chromadorea</taxon>
        <taxon>Rhabditida</taxon>
        <taxon>Tylenchina</taxon>
        <taxon>Cephalobomorpha</taxon>
        <taxon>Cephaloboidea</taxon>
        <taxon>Cephalobidae</taxon>
        <taxon>Acrobeloides</taxon>
    </lineage>
</organism>